<dbReference type="Pfam" id="PF03995">
    <property type="entry name" value="Inhibitor_I36"/>
    <property type="match status" value="1"/>
</dbReference>
<name>A0ABV8HG97_9ACTN</name>
<protein>
    <submittedName>
        <fullName evidence="2">Peptidase inhibitor family I36 protein</fullName>
    </submittedName>
</protein>
<dbReference type="EMBL" id="JBHSBB010000001">
    <property type="protein sequence ID" value="MFC4030088.1"/>
    <property type="molecule type" value="Genomic_DNA"/>
</dbReference>
<keyword evidence="1" id="KW-0732">Signal</keyword>
<reference evidence="3" key="1">
    <citation type="journal article" date="2019" name="Int. J. Syst. Evol. Microbiol.">
        <title>The Global Catalogue of Microorganisms (GCM) 10K type strain sequencing project: providing services to taxonomists for standard genome sequencing and annotation.</title>
        <authorList>
            <consortium name="The Broad Institute Genomics Platform"/>
            <consortium name="The Broad Institute Genome Sequencing Center for Infectious Disease"/>
            <person name="Wu L."/>
            <person name="Ma J."/>
        </authorList>
    </citation>
    <scope>NUCLEOTIDE SEQUENCE [LARGE SCALE GENOMIC DNA]</scope>
    <source>
        <strain evidence="3">CGMCC 4.7237</strain>
    </source>
</reference>
<evidence type="ECO:0000313" key="2">
    <source>
        <dbReference type="EMBL" id="MFC4030088.1"/>
    </source>
</evidence>
<organism evidence="2 3">
    <name type="scientific">Streptomyces polygonati</name>
    <dbReference type="NCBI Taxonomy" id="1617087"/>
    <lineage>
        <taxon>Bacteria</taxon>
        <taxon>Bacillati</taxon>
        <taxon>Actinomycetota</taxon>
        <taxon>Actinomycetes</taxon>
        <taxon>Kitasatosporales</taxon>
        <taxon>Streptomycetaceae</taxon>
        <taxon>Streptomyces</taxon>
    </lineage>
</organism>
<keyword evidence="3" id="KW-1185">Reference proteome</keyword>
<evidence type="ECO:0000256" key="1">
    <source>
        <dbReference type="SAM" id="SignalP"/>
    </source>
</evidence>
<feature type="chain" id="PRO_5045770219" evidence="1">
    <location>
        <begin position="27"/>
        <end position="117"/>
    </location>
</feature>
<proteinExistence type="predicted"/>
<sequence>MKLRSAVTAGLAGLVLALAVPGSAFAATGDFGYSFTDDEGRALSVTLHHPSSDACVNLPYVGSEWVEPGHSPHNDTDQWATVYEGADCTGPTWKLRPHGKPATERLKVRSVYFQSPA</sequence>
<comment type="caution">
    <text evidence="2">The sequence shown here is derived from an EMBL/GenBank/DDBJ whole genome shotgun (WGS) entry which is preliminary data.</text>
</comment>
<accession>A0ABV8HG97</accession>
<dbReference type="Proteomes" id="UP001595765">
    <property type="component" value="Unassembled WGS sequence"/>
</dbReference>
<dbReference type="RefSeq" id="WP_386424987.1">
    <property type="nucleotide sequence ID" value="NZ_JBHSBB010000001.1"/>
</dbReference>
<evidence type="ECO:0000313" key="3">
    <source>
        <dbReference type="Proteomes" id="UP001595765"/>
    </source>
</evidence>
<gene>
    <name evidence="2" type="ORF">ACFO3J_01225</name>
</gene>
<feature type="signal peptide" evidence="1">
    <location>
        <begin position="1"/>
        <end position="26"/>
    </location>
</feature>